<evidence type="ECO:0000256" key="1">
    <source>
        <dbReference type="ARBA" id="ARBA00022679"/>
    </source>
</evidence>
<comment type="caution">
    <text evidence="5">The sequence shown here is derived from an EMBL/GenBank/DDBJ whole genome shotgun (WGS) entry which is preliminary data.</text>
</comment>
<feature type="domain" description="Beta-ketoacyl-[acyl-carrier-protein] synthase III C-terminal" evidence="3">
    <location>
        <begin position="253"/>
        <end position="341"/>
    </location>
</feature>
<dbReference type="PANTHER" id="PTHR34069">
    <property type="entry name" value="3-OXOACYL-[ACYL-CARRIER-PROTEIN] SYNTHASE 3"/>
    <property type="match status" value="1"/>
</dbReference>
<dbReference type="Proteomes" id="UP000283426">
    <property type="component" value="Unassembled WGS sequence"/>
</dbReference>
<dbReference type="GO" id="GO:0004315">
    <property type="term" value="F:3-oxoacyl-[acyl-carrier-protein] synthase activity"/>
    <property type="evidence" value="ECO:0007669"/>
    <property type="project" value="InterPro"/>
</dbReference>
<dbReference type="SUPFAM" id="SSF53901">
    <property type="entry name" value="Thiolase-like"/>
    <property type="match status" value="1"/>
</dbReference>
<name>A0A412W5R8_9BACT</name>
<dbReference type="PANTHER" id="PTHR34069:SF2">
    <property type="entry name" value="BETA-KETOACYL-[ACYL-CARRIER-PROTEIN] SYNTHASE III"/>
    <property type="match status" value="1"/>
</dbReference>
<dbReference type="GO" id="GO:0044550">
    <property type="term" value="P:secondary metabolite biosynthetic process"/>
    <property type="evidence" value="ECO:0007669"/>
    <property type="project" value="TreeGrafter"/>
</dbReference>
<accession>A0A412W5R8</accession>
<dbReference type="Gene3D" id="3.40.47.10">
    <property type="match status" value="1"/>
</dbReference>
<dbReference type="CDD" id="cd00830">
    <property type="entry name" value="KAS_III"/>
    <property type="match status" value="1"/>
</dbReference>
<reference evidence="5 6" key="1">
    <citation type="submission" date="2018-08" db="EMBL/GenBank/DDBJ databases">
        <title>A genome reference for cultivated species of the human gut microbiota.</title>
        <authorList>
            <person name="Zou Y."/>
            <person name="Xue W."/>
            <person name="Luo G."/>
        </authorList>
    </citation>
    <scope>NUCLEOTIDE SEQUENCE [LARGE SCALE GENOMIC DNA]</scope>
    <source>
        <strain evidence="5 6">AF14-6AC</strain>
    </source>
</reference>
<organism evidence="5 6">
    <name type="scientific">Odoribacter splanchnicus</name>
    <dbReference type="NCBI Taxonomy" id="28118"/>
    <lineage>
        <taxon>Bacteria</taxon>
        <taxon>Pseudomonadati</taxon>
        <taxon>Bacteroidota</taxon>
        <taxon>Bacteroidia</taxon>
        <taxon>Bacteroidales</taxon>
        <taxon>Odoribacteraceae</taxon>
        <taxon>Odoribacter</taxon>
    </lineage>
</organism>
<sequence>MNLKFRHKKITGLLTVLPSREIAFEDEMQNYNFSVAKSIKLKMAMGYNKHRVVEEGVCVSELCIYGLNYLFENGLLRKEDIDALLLVTQSPDYQMPPTSNIIQGKLGLGREVICMDINQGCCGFIVGLTEAFMLLEQEEVNKVVLLNADVLSRKVSKHDRNSNPLIGDAATITIVEKSDSDTTIYGSIRMDGTGADALIIPAGGMRMPVNAETSELKEDAAGNFRSLEHLVMKGDEVFNFVQREVPPLIEDLLDRAVCGKEEVDWYMFHQPNRFMLHKLADKLGIPHEKMPSNIVENFGNASGATIPTNICFNIGEQLKDEKYLFCLSGFGVGLTWGALLMPVGKVDFCNIIYY</sequence>
<dbReference type="AlphaFoldDB" id="A0A412W5R8"/>
<evidence type="ECO:0000259" key="4">
    <source>
        <dbReference type="Pfam" id="PF08545"/>
    </source>
</evidence>
<gene>
    <name evidence="5" type="ORF">DWW24_18550</name>
</gene>
<keyword evidence="2" id="KW-0012">Acyltransferase</keyword>
<dbReference type="GO" id="GO:0006633">
    <property type="term" value="P:fatty acid biosynthetic process"/>
    <property type="evidence" value="ECO:0007669"/>
    <property type="project" value="InterPro"/>
</dbReference>
<dbReference type="RefSeq" id="WP_118108539.1">
    <property type="nucleotide sequence ID" value="NZ_JABWDG010000056.1"/>
</dbReference>
<dbReference type="InterPro" id="IPR013747">
    <property type="entry name" value="ACP_syn_III_C"/>
</dbReference>
<dbReference type="Pfam" id="PF08545">
    <property type="entry name" value="ACP_syn_III"/>
    <property type="match status" value="1"/>
</dbReference>
<dbReference type="EMBL" id="QRYW01000051">
    <property type="protein sequence ID" value="RGV19360.1"/>
    <property type="molecule type" value="Genomic_DNA"/>
</dbReference>
<feature type="domain" description="Beta-ketoacyl-[acyl-carrier-protein] synthase III N-terminal" evidence="4">
    <location>
        <begin position="115"/>
        <end position="182"/>
    </location>
</feature>
<protein>
    <submittedName>
        <fullName evidence="5">Ketoacyl-ACP synthase III</fullName>
    </submittedName>
</protein>
<evidence type="ECO:0000313" key="6">
    <source>
        <dbReference type="Proteomes" id="UP000283426"/>
    </source>
</evidence>
<evidence type="ECO:0000256" key="2">
    <source>
        <dbReference type="ARBA" id="ARBA00023315"/>
    </source>
</evidence>
<evidence type="ECO:0000259" key="3">
    <source>
        <dbReference type="Pfam" id="PF08541"/>
    </source>
</evidence>
<dbReference type="Pfam" id="PF08541">
    <property type="entry name" value="ACP_syn_III_C"/>
    <property type="match status" value="1"/>
</dbReference>
<dbReference type="InterPro" id="IPR013751">
    <property type="entry name" value="ACP_syn_III_N"/>
</dbReference>
<keyword evidence="1" id="KW-0808">Transferase</keyword>
<dbReference type="InterPro" id="IPR016039">
    <property type="entry name" value="Thiolase-like"/>
</dbReference>
<proteinExistence type="predicted"/>
<evidence type="ECO:0000313" key="5">
    <source>
        <dbReference type="EMBL" id="RGV19360.1"/>
    </source>
</evidence>